<gene>
    <name evidence="4" type="ORF">A4X03_0g4537</name>
    <name evidence="3" type="ORF">JKIAZH3_G2476</name>
</gene>
<feature type="domain" description="DUF6604" evidence="2">
    <location>
        <begin position="12"/>
        <end position="202"/>
    </location>
</feature>
<dbReference type="Proteomes" id="UP000077671">
    <property type="component" value="Unassembled WGS sequence"/>
</dbReference>
<reference evidence="3" key="3">
    <citation type="submission" date="2020-10" db="EMBL/GenBank/DDBJ databases">
        <authorList>
            <person name="Sedaghatjoo S."/>
        </authorList>
    </citation>
    <scope>NUCLEOTIDE SEQUENCE</scope>
    <source>
        <strain evidence="3">AZH3</strain>
    </source>
</reference>
<dbReference type="PANTHER" id="PTHR38795:SF1">
    <property type="entry name" value="DUF6604 DOMAIN-CONTAINING PROTEIN"/>
    <property type="match status" value="1"/>
</dbReference>
<evidence type="ECO:0000313" key="6">
    <source>
        <dbReference type="Proteomes" id="UP000836402"/>
    </source>
</evidence>
<feature type="region of interest" description="Disordered" evidence="1">
    <location>
        <begin position="378"/>
        <end position="496"/>
    </location>
</feature>
<reference evidence="4" key="2">
    <citation type="journal article" date="2019" name="IMA Fungus">
        <title>Genome sequencing and comparison of five Tilletia species to identify candidate genes for the detection of regulated species infecting wheat.</title>
        <authorList>
            <person name="Nguyen H.D.T."/>
            <person name="Sultana T."/>
            <person name="Kesanakurti P."/>
            <person name="Hambleton S."/>
        </authorList>
    </citation>
    <scope>NUCLEOTIDE SEQUENCE</scope>
    <source>
        <strain evidence="4">DAOMC 238032</strain>
    </source>
</reference>
<feature type="region of interest" description="Disordered" evidence="1">
    <location>
        <begin position="193"/>
        <end position="262"/>
    </location>
</feature>
<feature type="compositionally biased region" description="Basic and acidic residues" evidence="1">
    <location>
        <begin position="439"/>
        <end position="453"/>
    </location>
</feature>
<feature type="compositionally biased region" description="Polar residues" evidence="1">
    <location>
        <begin position="403"/>
        <end position="424"/>
    </location>
</feature>
<feature type="region of interest" description="Disordered" evidence="1">
    <location>
        <begin position="554"/>
        <end position="582"/>
    </location>
</feature>
<evidence type="ECO:0000259" key="2">
    <source>
        <dbReference type="Pfam" id="PF20253"/>
    </source>
</evidence>
<sequence length="582" mass="63954">MRQRDPHEQYLQYKRDTLEIETWLAKTAVRRGFPIHGFKESVRSQLQPADVSHEEEEDTGIDSFYGVEGEISHGELAPVANDSKLARRQSNATKKIGKKLSKQEHLVNISQFIKIAVFLAKRKVKISTRLHRVLCRCIKLRTTTATYFWSKPGWSRTGHMHFLKVLRNVLTILTTHRRRSSLMKMAAAPRRSAHFETSFSNIPTGPRGARRSGEGLASPSRTPTGPRFSHIPTGPRGARRSGEGLAGPSKLPTGPRSSMQVKNIARRKSSLAKHTATPRTWEGVNGIPLQGTAKLKGPEPIRYPTSQNTAEPTTPVRIMGISSPHMAGPERPSLVADSSSRSTAQMAVPERIVDSPRPERPVIKSTPSRTALRYLQGFANQSTPGSTSSDRRIDVSTPDKAAWTSSEQIVDSSTPKTATFTSSERIVHASPAQQIISRLTDRTDRLTTPERPIDNPTRSPAELQNEEEERVAEEGSASNTAGPTSPAEPVKSSTPIKTALKQKVTIKTKRAVLKPAAAVQSTITAEPRRSSRIKNMILAGTAVLMRKSPAPRIKNVSEGAEAPRRSARIRAVQERGCTKAGK</sequence>
<accession>A0A177V6Y4</accession>
<dbReference type="Proteomes" id="UP000836402">
    <property type="component" value="Unassembled WGS sequence"/>
</dbReference>
<dbReference type="AlphaFoldDB" id="A0A177V6Y4"/>
<evidence type="ECO:0000256" key="1">
    <source>
        <dbReference type="SAM" id="MobiDB-lite"/>
    </source>
</evidence>
<feature type="compositionally biased region" description="Basic and acidic residues" evidence="1">
    <location>
        <begin position="571"/>
        <end position="582"/>
    </location>
</feature>
<evidence type="ECO:0000313" key="5">
    <source>
        <dbReference type="Proteomes" id="UP000077671"/>
    </source>
</evidence>
<evidence type="ECO:0000313" key="4">
    <source>
        <dbReference type="EMBL" id="KAE8257874.1"/>
    </source>
</evidence>
<dbReference type="PANTHER" id="PTHR38795">
    <property type="entry name" value="DUF6604 DOMAIN-CONTAINING PROTEIN"/>
    <property type="match status" value="1"/>
</dbReference>
<feature type="compositionally biased region" description="Polar residues" evidence="1">
    <location>
        <begin position="336"/>
        <end position="345"/>
    </location>
</feature>
<proteinExistence type="predicted"/>
<feature type="compositionally biased region" description="Polar residues" evidence="1">
    <location>
        <begin position="378"/>
        <end position="388"/>
    </location>
</feature>
<evidence type="ECO:0000313" key="3">
    <source>
        <dbReference type="EMBL" id="CAD6916495.1"/>
    </source>
</evidence>
<reference evidence="4" key="1">
    <citation type="submission" date="2016-04" db="EMBL/GenBank/DDBJ databases">
        <authorList>
            <person name="Nguyen H.D."/>
            <person name="Kesanakurti P."/>
            <person name="Cullis J."/>
            <person name="Levesque C.A."/>
            <person name="Hambleton S."/>
        </authorList>
    </citation>
    <scope>NUCLEOTIDE SEQUENCE</scope>
    <source>
        <strain evidence="4">DAOMC 238032</strain>
    </source>
</reference>
<organism evidence="4 5">
    <name type="scientific">Tilletia caries</name>
    <name type="common">wheat bunt fungus</name>
    <dbReference type="NCBI Taxonomy" id="13290"/>
    <lineage>
        <taxon>Eukaryota</taxon>
        <taxon>Fungi</taxon>
        <taxon>Dikarya</taxon>
        <taxon>Basidiomycota</taxon>
        <taxon>Ustilaginomycotina</taxon>
        <taxon>Exobasidiomycetes</taxon>
        <taxon>Tilletiales</taxon>
        <taxon>Tilletiaceae</taxon>
        <taxon>Tilletia</taxon>
    </lineage>
</organism>
<dbReference type="Pfam" id="PF20253">
    <property type="entry name" value="DUF6604"/>
    <property type="match status" value="1"/>
</dbReference>
<dbReference type="EMBL" id="CAJHJG010001992">
    <property type="protein sequence ID" value="CAD6916495.1"/>
    <property type="molecule type" value="Genomic_DNA"/>
</dbReference>
<dbReference type="InterPro" id="IPR046539">
    <property type="entry name" value="DUF6604"/>
</dbReference>
<name>A0A177V6Y4_9BASI</name>
<protein>
    <recommendedName>
        <fullName evidence="2">DUF6604 domain-containing protein</fullName>
    </recommendedName>
</protein>
<feature type="region of interest" description="Disordered" evidence="1">
    <location>
        <begin position="281"/>
        <end position="348"/>
    </location>
</feature>
<keyword evidence="6" id="KW-1185">Reference proteome</keyword>
<dbReference type="EMBL" id="LWDD02000626">
    <property type="protein sequence ID" value="KAE8257874.1"/>
    <property type="molecule type" value="Genomic_DNA"/>
</dbReference>
<comment type="caution">
    <text evidence="4">The sequence shown here is derived from an EMBL/GenBank/DDBJ whole genome shotgun (WGS) entry which is preliminary data.</text>
</comment>